<feature type="repeat" description="WD" evidence="3">
    <location>
        <begin position="985"/>
        <end position="1026"/>
    </location>
</feature>
<dbReference type="Pfam" id="PF26355">
    <property type="entry name" value="HTH_VMAP-M9"/>
    <property type="match status" value="1"/>
</dbReference>
<gene>
    <name evidence="7" type="ORF">HUN01_04850</name>
</gene>
<feature type="domain" description="NB-ARC" evidence="4">
    <location>
        <begin position="145"/>
        <end position="248"/>
    </location>
</feature>
<evidence type="ECO:0000259" key="5">
    <source>
        <dbReference type="Pfam" id="PF23414"/>
    </source>
</evidence>
<dbReference type="GO" id="GO:0043531">
    <property type="term" value="F:ADP binding"/>
    <property type="evidence" value="ECO:0007669"/>
    <property type="project" value="InterPro"/>
</dbReference>
<reference evidence="8" key="1">
    <citation type="submission" date="2020-06" db="EMBL/GenBank/DDBJ databases">
        <title>Nostoc edaphicum CCNP1411 genome.</title>
        <authorList>
            <person name="Fidor A."/>
            <person name="Grabski M."/>
            <person name="Gawor J."/>
            <person name="Gromadka R."/>
            <person name="Wegrzyn G."/>
            <person name="Mazur-Marzec H."/>
        </authorList>
    </citation>
    <scope>NUCLEOTIDE SEQUENCE [LARGE SCALE GENOMIC DNA]</scope>
    <source>
        <strain evidence="8">CCNP1411</strain>
    </source>
</reference>
<dbReference type="PROSITE" id="PS00678">
    <property type="entry name" value="WD_REPEATS_1"/>
    <property type="match status" value="5"/>
</dbReference>
<dbReference type="InterPro" id="IPR036322">
    <property type="entry name" value="WD40_repeat_dom_sf"/>
</dbReference>
<dbReference type="Pfam" id="PF00400">
    <property type="entry name" value="WD40"/>
    <property type="match status" value="3"/>
</dbReference>
<dbReference type="Proteomes" id="UP000514713">
    <property type="component" value="Chromosome"/>
</dbReference>
<feature type="repeat" description="WD" evidence="3">
    <location>
        <begin position="860"/>
        <end position="901"/>
    </location>
</feature>
<dbReference type="EMBL" id="CP054698">
    <property type="protein sequence ID" value="QMS86934.1"/>
    <property type="molecule type" value="Genomic_DNA"/>
</dbReference>
<dbReference type="PRINTS" id="PR00320">
    <property type="entry name" value="GPROTEINBRPT"/>
</dbReference>
<dbReference type="InterPro" id="IPR019775">
    <property type="entry name" value="WD40_repeat_CS"/>
</dbReference>
<feature type="repeat" description="WD" evidence="3">
    <location>
        <begin position="902"/>
        <end position="942"/>
    </location>
</feature>
<feature type="domain" description="EML-like second beta-propeller" evidence="5">
    <location>
        <begin position="658"/>
        <end position="815"/>
    </location>
</feature>
<evidence type="ECO:0000313" key="8">
    <source>
        <dbReference type="Proteomes" id="UP000514713"/>
    </source>
</evidence>
<dbReference type="SUPFAM" id="SSF141571">
    <property type="entry name" value="Pentapeptide repeat-like"/>
    <property type="match status" value="1"/>
</dbReference>
<dbReference type="InterPro" id="IPR020472">
    <property type="entry name" value="WD40_PAC1"/>
</dbReference>
<dbReference type="CDD" id="cd00200">
    <property type="entry name" value="WD40"/>
    <property type="match status" value="2"/>
</dbReference>
<dbReference type="Pfam" id="PF00931">
    <property type="entry name" value="NB-ARC"/>
    <property type="match status" value="1"/>
</dbReference>
<accession>A0A7D7LAM1</accession>
<dbReference type="KEGG" id="ned:HUN01_04850"/>
<dbReference type="SUPFAM" id="SSF52540">
    <property type="entry name" value="P-loop containing nucleoside triphosphate hydrolases"/>
    <property type="match status" value="1"/>
</dbReference>
<dbReference type="InterPro" id="IPR015943">
    <property type="entry name" value="WD40/YVTN_repeat-like_dom_sf"/>
</dbReference>
<feature type="repeat" description="WD" evidence="3">
    <location>
        <begin position="651"/>
        <end position="692"/>
    </location>
</feature>
<dbReference type="SUPFAM" id="SSF50978">
    <property type="entry name" value="WD40 repeat-like"/>
    <property type="match status" value="2"/>
</dbReference>
<feature type="repeat" description="WD" evidence="3">
    <location>
        <begin position="943"/>
        <end position="984"/>
    </location>
</feature>
<feature type="repeat" description="WD" evidence="3">
    <location>
        <begin position="1069"/>
        <end position="1110"/>
    </location>
</feature>
<dbReference type="PROSITE" id="PS50082">
    <property type="entry name" value="WD_REPEATS_2"/>
    <property type="match status" value="14"/>
</dbReference>
<feature type="repeat" description="WD" evidence="3">
    <location>
        <begin position="1027"/>
        <end position="1068"/>
    </location>
</feature>
<keyword evidence="8" id="KW-1185">Reference proteome</keyword>
<feature type="repeat" description="WD" evidence="3">
    <location>
        <begin position="776"/>
        <end position="817"/>
    </location>
</feature>
<protein>
    <submittedName>
        <fullName evidence="7">NACHT domain-containing protein</fullName>
    </submittedName>
</protein>
<evidence type="ECO:0000256" key="2">
    <source>
        <dbReference type="ARBA" id="ARBA00022737"/>
    </source>
</evidence>
<dbReference type="InterPro" id="IPR002182">
    <property type="entry name" value="NB-ARC"/>
</dbReference>
<dbReference type="InterPro" id="IPR001680">
    <property type="entry name" value="WD40_rpt"/>
</dbReference>
<dbReference type="Pfam" id="PF23414">
    <property type="entry name" value="Beta-prop_EML_2"/>
    <property type="match status" value="1"/>
</dbReference>
<evidence type="ECO:0000259" key="4">
    <source>
        <dbReference type="Pfam" id="PF00931"/>
    </source>
</evidence>
<feature type="domain" description="vWA-MoxR associated protein N-terminal HTH" evidence="6">
    <location>
        <begin position="1"/>
        <end position="87"/>
    </location>
</feature>
<dbReference type="SMART" id="SM00320">
    <property type="entry name" value="WD40"/>
    <property type="match status" value="14"/>
</dbReference>
<dbReference type="PANTHER" id="PTHR19846:SF0">
    <property type="entry name" value="PRE-MRNA PROCESSING FACTOR 4"/>
    <property type="match status" value="1"/>
</dbReference>
<dbReference type="GO" id="GO:0017070">
    <property type="term" value="F:U6 snRNA binding"/>
    <property type="evidence" value="ECO:0007669"/>
    <property type="project" value="TreeGrafter"/>
</dbReference>
<dbReference type="RefSeq" id="WP_181932563.1">
    <property type="nucleotide sequence ID" value="NZ_CP054698.1"/>
</dbReference>
<sequence>MDIDQALAFTDSLVFAKSRIHLSDLQQAMLRESWSLERQSYDRIADIYGYSPTYLKHDVGPKLWKLLSEVLAEKVNKTSFRTAIERRFKIENATAQSIPDKENIFDNLEGKTRPKFTENLLITEVKASHQDWGDAIDVDFFYGRQAELAQLQQWILVDQCRLVALLGMGGMGKTSLSIKLAQQLQSDFKWVIWRSLRNAPPVQEILTELLKLLSNQQEIDYPETVEGKISRLLHYLRSQRCLLIFDNVETILQHNDKSKSSYIEGYEAYGEIFRQMGEIRHQSCLLLTSRDQPPEVRLLEGASLPVRAFHLGGLQKTEAQELLQLKGNFQGSTKEWNRLIEGYAGNPLALKIIATTIQNLFDGSISDFLNQETFVFGNIRNLIDQQFERLSESEKTVIYWLAIYRDSASFSELRSDIFPPISPQKLIDVLESLEQRSLIEKNKLTLIAKHPAQFSLQPMVMEYVTEKLVTQVCQEILAGLEANADQKNLLFKTHALLRATAKDYVRETQVRFILKPILERLLLDRLLIEVSEELAIENLLTQCLNKLRGTSSLKTGYAVGNILNLLCQLQSTLTNYNFSNLTIWQAYLQDVNLHNVNFEYSDLSQCVFAETFGMVFAGIAFSPGGTLLATGDAEGGLRLWQVATGQLVINFAGHLGWVWSVAFSPNGQLLASCSSDKTIRLWDVNTGKCLRTLEGHTSSIWSVAFSADGQILASGGDEPTIRLWNVNTGDCYKILSGHTDRILSVSWSPDGQTLASGSADFTIRLWKISGECDRILEGHSDRIWSLSFSPDGQTLASGSADFTIRLWEVSTGKCFNILQEHSDRVRSVVFSPNAQMLVSASDDKTVRIWETSTGQCLNILPGHSNSVFSVAFNADGQTIASGSTDQTVKLWDVTTGRCFKTLKGYSNSVFSVAFNADGQIASGSTDQTVRLWDVNTGICLKKFTGHSGWVTSVAFHPDGHLLASSSADRTVRIWSVSTGQCLQTLRGHVNWVQSVAFSPDKQILASGSDDQTIRLWSINTGKCLNILQGHSSWIWCVTFSPNGEIIASSSEDQTIRLWSISTGECLQILEGHTSRVQAIAFSPDGQILSSASEDETVRLWSVDTGECLNIFEGHSNSVWSVAFSPEGDILASSSLDQTVRIWDRHTGVCLKVLPVMPHAMRSAIAFGKSTEHYAIASGSQNGTIQIWDAQTGESLKTLNPDTPYQGTNITGVTGITTAQKDVLKALGAFEI</sequence>
<dbReference type="AlphaFoldDB" id="A0A7D7LAM1"/>
<feature type="repeat" description="WD" evidence="3">
    <location>
        <begin position="1111"/>
        <end position="1152"/>
    </location>
</feature>
<feature type="repeat" description="WD" evidence="3">
    <location>
        <begin position="693"/>
        <end position="734"/>
    </location>
</feature>
<dbReference type="PANTHER" id="PTHR19846">
    <property type="entry name" value="WD40 REPEAT PROTEIN"/>
    <property type="match status" value="1"/>
</dbReference>
<evidence type="ECO:0000256" key="1">
    <source>
        <dbReference type="ARBA" id="ARBA00022574"/>
    </source>
</evidence>
<dbReference type="PRINTS" id="PR00364">
    <property type="entry name" value="DISEASERSIST"/>
</dbReference>
<dbReference type="Gene3D" id="2.130.10.10">
    <property type="entry name" value="YVTN repeat-like/Quinoprotein amine dehydrogenase"/>
    <property type="match status" value="7"/>
</dbReference>
<feature type="repeat" description="WD" evidence="3">
    <location>
        <begin position="818"/>
        <end position="859"/>
    </location>
</feature>
<keyword evidence="1 3" id="KW-0853">WD repeat</keyword>
<evidence type="ECO:0000313" key="7">
    <source>
        <dbReference type="EMBL" id="QMS86934.1"/>
    </source>
</evidence>
<dbReference type="GO" id="GO:0000398">
    <property type="term" value="P:mRNA splicing, via spliceosome"/>
    <property type="evidence" value="ECO:0007669"/>
    <property type="project" value="TreeGrafter"/>
</dbReference>
<organism evidence="7 8">
    <name type="scientific">Nostoc edaphicum CCNP1411</name>
    <dbReference type="NCBI Taxonomy" id="1472755"/>
    <lineage>
        <taxon>Bacteria</taxon>
        <taxon>Bacillati</taxon>
        <taxon>Cyanobacteriota</taxon>
        <taxon>Cyanophyceae</taxon>
        <taxon>Nostocales</taxon>
        <taxon>Nostocaceae</taxon>
        <taxon>Nostoc</taxon>
    </lineage>
</organism>
<dbReference type="FunFam" id="2.130.10.10:FF:000228">
    <property type="entry name" value="COMPASS-like H3K4 histone methylase component WDR5A"/>
    <property type="match status" value="2"/>
</dbReference>
<dbReference type="GO" id="GO:0030621">
    <property type="term" value="F:U4 snRNA binding"/>
    <property type="evidence" value="ECO:0007669"/>
    <property type="project" value="TreeGrafter"/>
</dbReference>
<dbReference type="InterPro" id="IPR055442">
    <property type="entry name" value="Beta-prop_EML-like_2nd"/>
</dbReference>
<name>A0A7D7LAM1_9NOSO</name>
<keyword evidence="2" id="KW-0677">Repeat</keyword>
<evidence type="ECO:0000256" key="3">
    <source>
        <dbReference type="PROSITE-ProRule" id="PRU00221"/>
    </source>
</evidence>
<dbReference type="Pfam" id="PF25173">
    <property type="entry name" value="Beta-prop_WDR3_1st"/>
    <property type="match status" value="1"/>
</dbReference>
<feature type="repeat" description="WD" evidence="3">
    <location>
        <begin position="1175"/>
        <end position="1197"/>
    </location>
</feature>
<feature type="repeat" description="WD" evidence="3">
    <location>
        <begin position="619"/>
        <end position="650"/>
    </location>
</feature>
<evidence type="ECO:0000259" key="6">
    <source>
        <dbReference type="Pfam" id="PF26355"/>
    </source>
</evidence>
<dbReference type="InterPro" id="IPR058651">
    <property type="entry name" value="HTH_VMAP-M9"/>
</dbReference>
<feature type="repeat" description="WD" evidence="3">
    <location>
        <begin position="735"/>
        <end position="769"/>
    </location>
</feature>
<dbReference type="Gene3D" id="3.40.50.300">
    <property type="entry name" value="P-loop containing nucleotide triphosphate hydrolases"/>
    <property type="match status" value="1"/>
</dbReference>
<dbReference type="PROSITE" id="PS50294">
    <property type="entry name" value="WD_REPEATS_REGION"/>
    <property type="match status" value="12"/>
</dbReference>
<proteinExistence type="predicted"/>
<dbReference type="InterPro" id="IPR027417">
    <property type="entry name" value="P-loop_NTPase"/>
</dbReference>